<dbReference type="Pfam" id="PF24883">
    <property type="entry name" value="NPHP3_N"/>
    <property type="match status" value="1"/>
</dbReference>
<comment type="caution">
    <text evidence="3">The sequence shown here is derived from an EMBL/GenBank/DDBJ whole genome shotgun (WGS) entry which is preliminary data.</text>
</comment>
<evidence type="ECO:0000313" key="4">
    <source>
        <dbReference type="Proteomes" id="UP000703269"/>
    </source>
</evidence>
<evidence type="ECO:0000256" key="1">
    <source>
        <dbReference type="ARBA" id="ARBA00022737"/>
    </source>
</evidence>
<dbReference type="InterPro" id="IPR056884">
    <property type="entry name" value="NPHP3-like_N"/>
</dbReference>
<dbReference type="SUPFAM" id="SSF52540">
    <property type="entry name" value="P-loop containing nucleoside triphosphate hydrolases"/>
    <property type="match status" value="1"/>
</dbReference>
<organism evidence="3 4">
    <name type="scientific">Phanerochaete sordida</name>
    <dbReference type="NCBI Taxonomy" id="48140"/>
    <lineage>
        <taxon>Eukaryota</taxon>
        <taxon>Fungi</taxon>
        <taxon>Dikarya</taxon>
        <taxon>Basidiomycota</taxon>
        <taxon>Agaricomycotina</taxon>
        <taxon>Agaricomycetes</taxon>
        <taxon>Polyporales</taxon>
        <taxon>Phanerochaetaceae</taxon>
        <taxon>Phanerochaete</taxon>
    </lineage>
</organism>
<dbReference type="InterPro" id="IPR007111">
    <property type="entry name" value="NACHT_NTPase"/>
</dbReference>
<proteinExistence type="predicted"/>
<dbReference type="PANTHER" id="PTHR10039:SF17">
    <property type="entry name" value="FUNGAL STAND N-TERMINAL GOODBYE DOMAIN-CONTAINING PROTEIN-RELATED"/>
    <property type="match status" value="1"/>
</dbReference>
<evidence type="ECO:0000259" key="2">
    <source>
        <dbReference type="PROSITE" id="PS50837"/>
    </source>
</evidence>
<dbReference type="AlphaFoldDB" id="A0A9P3GKE0"/>
<reference evidence="3 4" key="1">
    <citation type="submission" date="2021-08" db="EMBL/GenBank/DDBJ databases">
        <title>Draft Genome Sequence of Phanerochaete sordida strain YK-624.</title>
        <authorList>
            <person name="Mori T."/>
            <person name="Dohra H."/>
            <person name="Suzuki T."/>
            <person name="Kawagishi H."/>
            <person name="Hirai H."/>
        </authorList>
    </citation>
    <scope>NUCLEOTIDE SEQUENCE [LARGE SCALE GENOMIC DNA]</scope>
    <source>
        <strain evidence="3 4">YK-624</strain>
    </source>
</reference>
<keyword evidence="1" id="KW-0677">Repeat</keyword>
<dbReference type="Gene3D" id="3.40.50.300">
    <property type="entry name" value="P-loop containing nucleotide triphosphate hydrolases"/>
    <property type="match status" value="1"/>
</dbReference>
<accession>A0A9P3GKE0</accession>
<dbReference type="PANTHER" id="PTHR10039">
    <property type="entry name" value="AMELOGENIN"/>
    <property type="match status" value="1"/>
</dbReference>
<name>A0A9P3GKE0_9APHY</name>
<dbReference type="InterPro" id="IPR027417">
    <property type="entry name" value="P-loop_NTPase"/>
</dbReference>
<dbReference type="Proteomes" id="UP000703269">
    <property type="component" value="Unassembled WGS sequence"/>
</dbReference>
<keyword evidence="4" id="KW-1185">Reference proteome</keyword>
<dbReference type="PROSITE" id="PS50837">
    <property type="entry name" value="NACHT"/>
    <property type="match status" value="1"/>
</dbReference>
<feature type="domain" description="NACHT" evidence="2">
    <location>
        <begin position="251"/>
        <end position="393"/>
    </location>
</feature>
<dbReference type="EMBL" id="BPQB01000064">
    <property type="protein sequence ID" value="GJE96857.1"/>
    <property type="molecule type" value="Genomic_DNA"/>
</dbReference>
<evidence type="ECO:0000313" key="3">
    <source>
        <dbReference type="EMBL" id="GJE96857.1"/>
    </source>
</evidence>
<dbReference type="OrthoDB" id="3228837at2759"/>
<protein>
    <submittedName>
        <fullName evidence="3">AAA-16 domain-containing protein</fullName>
    </submittedName>
</protein>
<gene>
    <name evidence="3" type="ORF">PsYK624_130640</name>
</gene>
<sequence length="819" mass="92544">MSDVHSRTSLILAERNRWGYRIGVVAGYGLFDSSPSIATEMVKVIDAVNVANERYEESLLSAFLDNSSALRAVLERAMDKAADAVASRIESDQDSRDMKTMIRSSEDLQIRERDLLHATGQIRRRAQDLLRGKISRVLDSVRSIINRRQADEQREGPDAILGDITEQIACARASFQTRSSVDIEERIARIEDVKRKKDEFRVAEESAQFIEGVLRGIGSQHLTDEAQRSATAQMPENVADSIRLWLAGAKPVYFLCGEPGTGKSQMASELCESLRSGKVPTVKLGASFFFPRNDERLASYRFALSSLFSQLSPQHTSDQFAVMRDHLYRGDPAEQLLRTVLAATPSHAQVQTVLVIDAIDQCRETAEVPRVLRSLLELVREFPWLYIFFAARPRPNVMAVLSHPSFADLIHRQQLDNSLNLWNNDARQYLESVVPGLHGYSEYLRKHPDALQALIRRTGGDFAFARMAVRYLDTDASQPEVLMTSLLEDKDDAMSLPSTLYLRFQPLHSAYSATYKRTFERNTYIRTVLRFVAYTRHGLTPDLISSYAHDISADDVIFAVDHLRVALTIDQDATIISHDASFHKFLIEFQLSKDGRGRYQMDMDTHFASISIASLYLATPLTAVLQSRLPPTLLPSGDERYLSSPLLACWPLYLSNSMPQHQYQNDFSNQFTHFSPSVQLAMYAWVTESSDLYRTARIVARFFARVRATQCWESHRHVDRLIIFERWHSAGLQVPHSTSLPPYSTHLSPTFSFGEIVEISISQLTMFWMRSSIVIKIWLFLAGPSIATLPGLSTAYIMGSYLIVCTSPSTPMTWADIVT</sequence>